<keyword evidence="8" id="KW-0624">Polysaccharide degradation</keyword>
<evidence type="ECO:0000256" key="2">
    <source>
        <dbReference type="ARBA" id="ARBA00007072"/>
    </source>
</evidence>
<feature type="domain" description="Glycoside hydrolase family 9" evidence="11">
    <location>
        <begin position="1053"/>
        <end position="1479"/>
    </location>
</feature>
<dbReference type="InterPro" id="IPR029044">
    <property type="entry name" value="Nucleotide-diphossugar_trans"/>
</dbReference>
<dbReference type="SUPFAM" id="SSF53448">
    <property type="entry name" value="Nucleotide-diphospho-sugar transferases"/>
    <property type="match status" value="1"/>
</dbReference>
<evidence type="ECO:0000313" key="12">
    <source>
        <dbReference type="EMBL" id="KAK9830377.1"/>
    </source>
</evidence>
<keyword evidence="6" id="KW-0119">Carbohydrate metabolism</keyword>
<name>A0AAW1R978_9CHLO</name>
<feature type="transmembrane region" description="Helical" evidence="10">
    <location>
        <begin position="339"/>
        <end position="360"/>
    </location>
</feature>
<keyword evidence="10" id="KW-1133">Transmembrane helix</keyword>
<keyword evidence="13" id="KW-1185">Reference proteome</keyword>
<evidence type="ECO:0000256" key="6">
    <source>
        <dbReference type="ARBA" id="ARBA00023277"/>
    </source>
</evidence>
<evidence type="ECO:0000256" key="9">
    <source>
        <dbReference type="SAM" id="MobiDB-lite"/>
    </source>
</evidence>
<keyword evidence="7" id="KW-0326">Glycosidase</keyword>
<gene>
    <name evidence="12" type="ORF">WJX72_011403</name>
</gene>
<evidence type="ECO:0000256" key="1">
    <source>
        <dbReference type="ARBA" id="ARBA00000966"/>
    </source>
</evidence>
<feature type="region of interest" description="Disordered" evidence="9">
    <location>
        <begin position="816"/>
        <end position="916"/>
    </location>
</feature>
<evidence type="ECO:0000256" key="3">
    <source>
        <dbReference type="ARBA" id="ARBA00012601"/>
    </source>
</evidence>
<dbReference type="EMBL" id="JALJOR010000001">
    <property type="protein sequence ID" value="KAK9830377.1"/>
    <property type="molecule type" value="Genomic_DNA"/>
</dbReference>
<evidence type="ECO:0000256" key="4">
    <source>
        <dbReference type="ARBA" id="ARBA00022801"/>
    </source>
</evidence>
<proteinExistence type="inferred from homology"/>
<feature type="transmembrane region" description="Helical" evidence="10">
    <location>
        <begin position="1012"/>
        <end position="1035"/>
    </location>
</feature>
<evidence type="ECO:0000256" key="7">
    <source>
        <dbReference type="ARBA" id="ARBA00023295"/>
    </source>
</evidence>
<keyword evidence="10" id="KW-0472">Membrane</keyword>
<comment type="similarity">
    <text evidence="2">Belongs to the glycosyl hydrolase 9 (cellulase E) family.</text>
</comment>
<dbReference type="InterPro" id="IPR008928">
    <property type="entry name" value="6-hairpin_glycosidase_sf"/>
</dbReference>
<organism evidence="12 13">
    <name type="scientific">[Myrmecia] bisecta</name>
    <dbReference type="NCBI Taxonomy" id="41462"/>
    <lineage>
        <taxon>Eukaryota</taxon>
        <taxon>Viridiplantae</taxon>
        <taxon>Chlorophyta</taxon>
        <taxon>core chlorophytes</taxon>
        <taxon>Trebouxiophyceae</taxon>
        <taxon>Trebouxiales</taxon>
        <taxon>Trebouxiaceae</taxon>
        <taxon>Myrmecia</taxon>
    </lineage>
</organism>
<feature type="transmembrane region" description="Helical" evidence="10">
    <location>
        <begin position="925"/>
        <end position="952"/>
    </location>
</feature>
<feature type="compositionally biased region" description="Basic and acidic residues" evidence="9">
    <location>
        <begin position="822"/>
        <end position="831"/>
    </location>
</feature>
<dbReference type="InterPro" id="IPR012341">
    <property type="entry name" value="6hp_glycosidase-like_sf"/>
</dbReference>
<dbReference type="GO" id="GO:0030245">
    <property type="term" value="P:cellulose catabolic process"/>
    <property type="evidence" value="ECO:0007669"/>
    <property type="project" value="UniProtKB-KW"/>
</dbReference>
<evidence type="ECO:0000256" key="5">
    <source>
        <dbReference type="ARBA" id="ARBA00023001"/>
    </source>
</evidence>
<feature type="region of interest" description="Disordered" evidence="9">
    <location>
        <begin position="412"/>
        <end position="431"/>
    </location>
</feature>
<evidence type="ECO:0000256" key="8">
    <source>
        <dbReference type="ARBA" id="ARBA00023326"/>
    </source>
</evidence>
<comment type="catalytic activity">
    <reaction evidence="1">
        <text>Endohydrolysis of (1-&gt;4)-beta-D-glucosidic linkages in cellulose, lichenin and cereal beta-D-glucans.</text>
        <dbReference type="EC" id="3.2.1.4"/>
    </reaction>
</comment>
<dbReference type="Gene3D" id="1.50.10.10">
    <property type="match status" value="1"/>
</dbReference>
<reference evidence="12 13" key="1">
    <citation type="journal article" date="2024" name="Nat. Commun.">
        <title>Phylogenomics reveals the evolutionary origins of lichenization in chlorophyte algae.</title>
        <authorList>
            <person name="Puginier C."/>
            <person name="Libourel C."/>
            <person name="Otte J."/>
            <person name="Skaloud P."/>
            <person name="Haon M."/>
            <person name="Grisel S."/>
            <person name="Petersen M."/>
            <person name="Berrin J.G."/>
            <person name="Delaux P.M."/>
            <person name="Dal Grande F."/>
            <person name="Keller J."/>
        </authorList>
    </citation>
    <scope>NUCLEOTIDE SEQUENCE [LARGE SCALE GENOMIC DNA]</scope>
    <source>
        <strain evidence="12 13">SAG 2043</strain>
    </source>
</reference>
<evidence type="ECO:0000259" key="11">
    <source>
        <dbReference type="Pfam" id="PF00759"/>
    </source>
</evidence>
<evidence type="ECO:0000313" key="13">
    <source>
        <dbReference type="Proteomes" id="UP001489004"/>
    </source>
</evidence>
<feature type="compositionally biased region" description="Low complexity" evidence="9">
    <location>
        <begin position="57"/>
        <end position="68"/>
    </location>
</feature>
<dbReference type="Gene3D" id="3.90.550.10">
    <property type="entry name" value="Spore Coat Polysaccharide Biosynthesis Protein SpsA, Chain A"/>
    <property type="match status" value="1"/>
</dbReference>
<dbReference type="EC" id="3.2.1.4" evidence="3"/>
<accession>A0AAW1R978</accession>
<dbReference type="Pfam" id="PF13641">
    <property type="entry name" value="Glyco_tranf_2_3"/>
    <property type="match status" value="1"/>
</dbReference>
<keyword evidence="4" id="KW-0378">Hydrolase</keyword>
<feature type="transmembrane region" description="Helical" evidence="10">
    <location>
        <begin position="739"/>
        <end position="760"/>
    </location>
</feature>
<dbReference type="SUPFAM" id="SSF48208">
    <property type="entry name" value="Six-hairpin glycosidases"/>
    <property type="match status" value="1"/>
</dbReference>
<dbReference type="Proteomes" id="UP001489004">
    <property type="component" value="Unassembled WGS sequence"/>
</dbReference>
<feature type="compositionally biased region" description="Basic and acidic residues" evidence="9">
    <location>
        <begin position="842"/>
        <end position="884"/>
    </location>
</feature>
<dbReference type="GO" id="GO:0008810">
    <property type="term" value="F:cellulase activity"/>
    <property type="evidence" value="ECO:0007669"/>
    <property type="project" value="UniProtKB-EC"/>
</dbReference>
<dbReference type="PANTHER" id="PTHR22298">
    <property type="entry name" value="ENDO-1,4-BETA-GLUCANASE"/>
    <property type="match status" value="1"/>
</dbReference>
<feature type="transmembrane region" description="Helical" evidence="10">
    <location>
        <begin position="975"/>
        <end position="1000"/>
    </location>
</feature>
<dbReference type="InterPro" id="IPR001701">
    <property type="entry name" value="Glyco_hydro_9"/>
</dbReference>
<protein>
    <recommendedName>
        <fullName evidence="3">cellulase</fullName>
        <ecNumber evidence="3">3.2.1.4</ecNumber>
    </recommendedName>
</protein>
<keyword evidence="10" id="KW-0812">Transmembrane</keyword>
<comment type="caution">
    <text evidence="12">The sequence shown here is derived from an EMBL/GenBank/DDBJ whole genome shotgun (WGS) entry which is preliminary data.</text>
</comment>
<evidence type="ECO:0000256" key="10">
    <source>
        <dbReference type="SAM" id="Phobius"/>
    </source>
</evidence>
<keyword evidence="5" id="KW-0136">Cellulose degradation</keyword>
<dbReference type="Pfam" id="PF00759">
    <property type="entry name" value="Glyco_hydro_9"/>
    <property type="match status" value="1"/>
</dbReference>
<feature type="region of interest" description="Disordered" evidence="9">
    <location>
        <begin position="50"/>
        <end position="88"/>
    </location>
</feature>
<sequence length="1509" mass="166477">MVACRDMDEVEGPVHPEGVAVAETGKLSITCFKSAGQAAGYKQRGGLGVTRSQGPMASGADDGYASADESFHHASQPGGNSDSDNDQAIVPTTSNAIVLADEAGNEALQLVLAELKRVENQQKKLKDAVDHNKAIVVHPRIEDEETPRAPTPKELVVASGGLTGFGVAADLLMLDFSTPEEAPQEYRAMSFNRGGAAPRKQHSMDYGTLDPGMSAELSSELRTYLKRLEDQQREMLSIINSHRRYLAERRGETPTSARLPPLPPMPQLPTSTQLSHQMPVAKAPVAAPVKLPMKPVVKPTPKPVKVDPKPNWPEHAHIDRKFADHGRHIKVLTHRPSEFTFWGSFLYVFFMATFGLYGYARIAHTIDPHNKWFPYQIVVLVAELLVFTSGAMFGLCQVKKLSMPNNKVWHGNRMKSTAKGKPDELPNRVSDNQQSFKPLKAKYHVQILVYASGRMKNLKRTEEALLAAHGIEVPEGCTRIVYLVDPARDPEKMALVNKLSVDGIVYMPAAEGQKDDMDMSKPATINRVLRKIYPRDSVIKQSELVAVFDDDQLADKAFLKKTLLLIEERSIRLVHTKLAYQNLTASSDVYNQLNHHNSHSMVPGFEAWGFVTCAGTNFICRADSLQKCEWFPTYCDDDGFALGYELKIQGFLSYYHPEVLATGIGATTISEVYADRAKRARGRFQVWYRHRPNHEGRLSLPLRVMYNTVAWMQQTSAYVTPFFALIPVIRIWFNVFPLALNQWFGLTFLLHYCIALPLLYQAYLPRNARGLWFNQVTDQNLWFTYMREMVRTYFGQTKAAKAVPLKPAKFVRASAPAPAAKAGKEEPVAKEDDNDAWLRGNGGREEQQERELTMAERRARKEKKEAEKKQREAEKAERAREIKAKKAAKHSKHDEEAGEIAPEDGHDSDSDSVGPRKKLYKKPSWLSEVPAASFCMCIISAVSFCLGMWLLLGTDGIQGSGNTSSLDSKTLSRNLTLLASCCWCAYNTVVFSIPLFYALFCTKHNRNALAAYSYLCMGIAWACVLAVGLVCLALGPGSAKTLKGYDGAKDPNYAQALAYSVTFYDAMRSGQIADSNVPWRSSSGMADPVVGGYYEGSNNLKLSYPIAAFTTQLAWSYIMNPGGYSKAGAANIVTTLKTASSYLINCQTGPEVYVAQIGDASVELATWTRPEDMPNTPRPAYNISDTNPGADVLGAVVAALAATSVAYHVEDISYSEVCLGQARQLYSFATKYPVTWTPANTLYPSTTYLDDLAYAAAWMYRATNEKPFLDAAKGFLTQLTTGIDQTWRTVIPDYGNSFWAANVLLADLTGDQAYQATMDEFFNTWMNSGNGIQQTPKGLAYSVRSGTLRNTANAGFLAIAYGNYLGGTDRYNDGKMYQCWARNQIHKIIADPKRSYMVGVGSNPPTHVPNPAASCPLSVRPCSAAISASQQYNTLDPNPNVLYGALVNGPDANDVYADQRSYDDNKISIEYNGGITGALAFLADKDTSVCDSRNGFLDEVGAHIPKSPL</sequence>
<feature type="transmembrane region" description="Helical" evidence="10">
    <location>
        <begin position="715"/>
        <end position="733"/>
    </location>
</feature>
<feature type="transmembrane region" description="Helical" evidence="10">
    <location>
        <begin position="372"/>
        <end position="395"/>
    </location>
</feature>